<evidence type="ECO:0000313" key="4">
    <source>
        <dbReference type="Proteomes" id="UP001279734"/>
    </source>
</evidence>
<keyword evidence="4" id="KW-1185">Reference proteome</keyword>
<evidence type="ECO:0000313" key="3">
    <source>
        <dbReference type="EMBL" id="GMH13845.1"/>
    </source>
</evidence>
<gene>
    <name evidence="3" type="ORF">Nepgr_015686</name>
</gene>
<keyword evidence="2" id="KW-0732">Signal</keyword>
<sequence>MKMTRANLMVAVFIVFLVITYHTKSGEGREMKSHYQGSGHEVIGKGNQVGSSGNTPAAYTVKGVDSFLPTTPGRSPGVGHSVGT</sequence>
<organism evidence="3 4">
    <name type="scientific">Nepenthes gracilis</name>
    <name type="common">Slender pitcher plant</name>
    <dbReference type="NCBI Taxonomy" id="150966"/>
    <lineage>
        <taxon>Eukaryota</taxon>
        <taxon>Viridiplantae</taxon>
        <taxon>Streptophyta</taxon>
        <taxon>Embryophyta</taxon>
        <taxon>Tracheophyta</taxon>
        <taxon>Spermatophyta</taxon>
        <taxon>Magnoliopsida</taxon>
        <taxon>eudicotyledons</taxon>
        <taxon>Gunneridae</taxon>
        <taxon>Pentapetalae</taxon>
        <taxon>Caryophyllales</taxon>
        <taxon>Nepenthaceae</taxon>
        <taxon>Nepenthes</taxon>
    </lineage>
</organism>
<accession>A0AAD3XRU2</accession>
<dbReference type="EMBL" id="BSYO01000013">
    <property type="protein sequence ID" value="GMH13845.1"/>
    <property type="molecule type" value="Genomic_DNA"/>
</dbReference>
<proteinExistence type="predicted"/>
<dbReference type="AlphaFoldDB" id="A0AAD3XRU2"/>
<dbReference type="Proteomes" id="UP001279734">
    <property type="component" value="Unassembled WGS sequence"/>
</dbReference>
<evidence type="ECO:0000256" key="1">
    <source>
        <dbReference type="SAM" id="MobiDB-lite"/>
    </source>
</evidence>
<protein>
    <submittedName>
        <fullName evidence="3">Uncharacterized protein</fullName>
    </submittedName>
</protein>
<comment type="caution">
    <text evidence="3">The sequence shown here is derived from an EMBL/GenBank/DDBJ whole genome shotgun (WGS) entry which is preliminary data.</text>
</comment>
<feature type="signal peptide" evidence="2">
    <location>
        <begin position="1"/>
        <end position="28"/>
    </location>
</feature>
<feature type="region of interest" description="Disordered" evidence="1">
    <location>
        <begin position="28"/>
        <end position="55"/>
    </location>
</feature>
<evidence type="ECO:0000256" key="2">
    <source>
        <dbReference type="SAM" id="SignalP"/>
    </source>
</evidence>
<name>A0AAD3XRU2_NEPGR</name>
<reference evidence="3" key="1">
    <citation type="submission" date="2023-05" db="EMBL/GenBank/DDBJ databases">
        <title>Nepenthes gracilis genome sequencing.</title>
        <authorList>
            <person name="Fukushima K."/>
        </authorList>
    </citation>
    <scope>NUCLEOTIDE SEQUENCE</scope>
    <source>
        <strain evidence="3">SING2019-196</strain>
    </source>
</reference>
<feature type="chain" id="PRO_5042166596" evidence="2">
    <location>
        <begin position="29"/>
        <end position="84"/>
    </location>
</feature>